<gene>
    <name evidence="2" type="ORF">CVT24_000422</name>
</gene>
<dbReference type="Proteomes" id="UP000284842">
    <property type="component" value="Unassembled WGS sequence"/>
</dbReference>
<dbReference type="InParanoid" id="A0A409YDM5"/>
<proteinExistence type="predicted"/>
<evidence type="ECO:0000256" key="1">
    <source>
        <dbReference type="SAM" id="SignalP"/>
    </source>
</evidence>
<keyword evidence="1" id="KW-0732">Signal</keyword>
<evidence type="ECO:0008006" key="4">
    <source>
        <dbReference type="Google" id="ProtNLM"/>
    </source>
</evidence>
<feature type="signal peptide" evidence="1">
    <location>
        <begin position="1"/>
        <end position="17"/>
    </location>
</feature>
<dbReference type="AlphaFoldDB" id="A0A409YDM5"/>
<sequence>MVAIFGLAATFLGFVVAGQYSLSEKTSYTGILIPSSPFTDNTLTDKYGSTTSNGLTCALDPACFCSSDVIKLVVDCYECGAGTGALDQKTIDDALTGYRNMCRDAGHNVDISNTGGNGGNTGGASSNLQMSSFAAAAAAAVGGLFFL</sequence>
<keyword evidence="3" id="KW-1185">Reference proteome</keyword>
<evidence type="ECO:0000313" key="2">
    <source>
        <dbReference type="EMBL" id="PPR01129.1"/>
    </source>
</evidence>
<evidence type="ECO:0000313" key="3">
    <source>
        <dbReference type="Proteomes" id="UP000284842"/>
    </source>
</evidence>
<name>A0A409YDM5_9AGAR</name>
<accession>A0A409YDM5</accession>
<organism evidence="2 3">
    <name type="scientific">Panaeolus cyanescens</name>
    <dbReference type="NCBI Taxonomy" id="181874"/>
    <lineage>
        <taxon>Eukaryota</taxon>
        <taxon>Fungi</taxon>
        <taxon>Dikarya</taxon>
        <taxon>Basidiomycota</taxon>
        <taxon>Agaricomycotina</taxon>
        <taxon>Agaricomycetes</taxon>
        <taxon>Agaricomycetidae</taxon>
        <taxon>Agaricales</taxon>
        <taxon>Agaricineae</taxon>
        <taxon>Galeropsidaceae</taxon>
        <taxon>Panaeolus</taxon>
    </lineage>
</organism>
<feature type="chain" id="PRO_5019452028" description="Extracellular membrane protein CFEM domain-containing protein" evidence="1">
    <location>
        <begin position="18"/>
        <end position="147"/>
    </location>
</feature>
<protein>
    <recommendedName>
        <fullName evidence="4">Extracellular membrane protein CFEM domain-containing protein</fullName>
    </recommendedName>
</protein>
<reference evidence="2 3" key="1">
    <citation type="journal article" date="2018" name="Evol. Lett.">
        <title>Horizontal gene cluster transfer increased hallucinogenic mushroom diversity.</title>
        <authorList>
            <person name="Reynolds H.T."/>
            <person name="Vijayakumar V."/>
            <person name="Gluck-Thaler E."/>
            <person name="Korotkin H.B."/>
            <person name="Matheny P.B."/>
            <person name="Slot J.C."/>
        </authorList>
    </citation>
    <scope>NUCLEOTIDE SEQUENCE [LARGE SCALE GENOMIC DNA]</scope>
    <source>
        <strain evidence="2 3">2629</strain>
    </source>
</reference>
<dbReference type="EMBL" id="NHTK01001270">
    <property type="protein sequence ID" value="PPR01129.1"/>
    <property type="molecule type" value="Genomic_DNA"/>
</dbReference>
<comment type="caution">
    <text evidence="2">The sequence shown here is derived from an EMBL/GenBank/DDBJ whole genome shotgun (WGS) entry which is preliminary data.</text>
</comment>